<reference evidence="3 4" key="1">
    <citation type="submission" date="2024-05" db="EMBL/GenBank/DDBJ databases">
        <authorList>
            <person name="Wallberg A."/>
        </authorList>
    </citation>
    <scope>NUCLEOTIDE SEQUENCE [LARGE SCALE GENOMIC DNA]</scope>
</reference>
<feature type="repeat" description="PPR" evidence="1">
    <location>
        <begin position="108"/>
        <end position="142"/>
    </location>
</feature>
<evidence type="ECO:0000313" key="3">
    <source>
        <dbReference type="EMBL" id="CAL4117848.1"/>
    </source>
</evidence>
<feature type="compositionally biased region" description="Low complexity" evidence="2">
    <location>
        <begin position="239"/>
        <end position="249"/>
    </location>
</feature>
<dbReference type="PANTHER" id="PTHR12296:SF30">
    <property type="entry name" value="DENN DOMAIN-CONTAINING PROTEIN CRAG"/>
    <property type="match status" value="1"/>
</dbReference>
<dbReference type="InterPro" id="IPR051696">
    <property type="entry name" value="DENN_Domain_GEFs"/>
</dbReference>
<feature type="compositionally biased region" description="Low complexity" evidence="2">
    <location>
        <begin position="257"/>
        <end position="271"/>
    </location>
</feature>
<dbReference type="InterPro" id="IPR002885">
    <property type="entry name" value="PPR_rpt"/>
</dbReference>
<feature type="non-terminal residue" evidence="3">
    <location>
        <position position="329"/>
    </location>
</feature>
<evidence type="ECO:0000256" key="2">
    <source>
        <dbReference type="SAM" id="MobiDB-lite"/>
    </source>
</evidence>
<feature type="compositionally biased region" description="Polar residues" evidence="2">
    <location>
        <begin position="306"/>
        <end position="320"/>
    </location>
</feature>
<feature type="region of interest" description="Disordered" evidence="2">
    <location>
        <begin position="210"/>
        <end position="329"/>
    </location>
</feature>
<sequence length="329" mass="36266">DFPQLKPELFPATELKSNIPKQVKTPQVIPGSPLARRTKHEVKSAQKLASRYSQTPILWAKCLLSCCYSLWFTALPAFATTQHHKGRILQLAYNLLTNLQKLHLTQSDEVSYRVMMQLCGQYSQPIMAVKVLCEMRSHGISPNAITYGYYNRAVCENKWTHSNLYWKKLRNVVLGVAAFKRSGLERAQRRKASPSLDDVDRCITDGDGVSLESGGSLDSHPHAPHTKTDTLSSDPGYCSVSETSESVSSPGPPPQPVMSSAGLLMSSALDDSVFDPTARPRPQRPDDLAQALSPTLDKYDKMSEATAMSPQATAEGSQGNDKVPEYLRS</sequence>
<dbReference type="GO" id="GO:0031410">
    <property type="term" value="C:cytoplasmic vesicle"/>
    <property type="evidence" value="ECO:0007669"/>
    <property type="project" value="TreeGrafter"/>
</dbReference>
<dbReference type="GO" id="GO:0032483">
    <property type="term" value="P:regulation of Rab protein signal transduction"/>
    <property type="evidence" value="ECO:0007669"/>
    <property type="project" value="TreeGrafter"/>
</dbReference>
<proteinExistence type="predicted"/>
<evidence type="ECO:0000313" key="4">
    <source>
        <dbReference type="Proteomes" id="UP001497623"/>
    </source>
</evidence>
<dbReference type="EMBL" id="CAXKWB010017072">
    <property type="protein sequence ID" value="CAL4117848.1"/>
    <property type="molecule type" value="Genomic_DNA"/>
</dbReference>
<dbReference type="GO" id="GO:0005085">
    <property type="term" value="F:guanyl-nucleotide exchange factor activity"/>
    <property type="evidence" value="ECO:0007669"/>
    <property type="project" value="UniProtKB-ARBA"/>
</dbReference>
<dbReference type="PANTHER" id="PTHR12296">
    <property type="entry name" value="DENN DOMAIN-CONTAINING PROTEIN 4"/>
    <property type="match status" value="1"/>
</dbReference>
<dbReference type="Gene3D" id="1.25.40.10">
    <property type="entry name" value="Tetratricopeptide repeat domain"/>
    <property type="match status" value="1"/>
</dbReference>
<keyword evidence="4" id="KW-1185">Reference proteome</keyword>
<dbReference type="NCBIfam" id="TIGR00756">
    <property type="entry name" value="PPR"/>
    <property type="match status" value="1"/>
</dbReference>
<name>A0AAV2R6C7_MEGNR</name>
<dbReference type="PROSITE" id="PS51375">
    <property type="entry name" value="PPR"/>
    <property type="match status" value="1"/>
</dbReference>
<gene>
    <name evidence="3" type="ORF">MNOR_LOCUS21302</name>
</gene>
<dbReference type="AlphaFoldDB" id="A0AAV2R6C7"/>
<dbReference type="InterPro" id="IPR011990">
    <property type="entry name" value="TPR-like_helical_dom_sf"/>
</dbReference>
<comment type="caution">
    <text evidence="3">The sequence shown here is derived from an EMBL/GenBank/DDBJ whole genome shotgun (WGS) entry which is preliminary data.</text>
</comment>
<feature type="non-terminal residue" evidence="3">
    <location>
        <position position="1"/>
    </location>
</feature>
<evidence type="ECO:0000256" key="1">
    <source>
        <dbReference type="PROSITE-ProRule" id="PRU00708"/>
    </source>
</evidence>
<organism evidence="3 4">
    <name type="scientific">Meganyctiphanes norvegica</name>
    <name type="common">Northern krill</name>
    <name type="synonym">Thysanopoda norvegica</name>
    <dbReference type="NCBI Taxonomy" id="48144"/>
    <lineage>
        <taxon>Eukaryota</taxon>
        <taxon>Metazoa</taxon>
        <taxon>Ecdysozoa</taxon>
        <taxon>Arthropoda</taxon>
        <taxon>Crustacea</taxon>
        <taxon>Multicrustacea</taxon>
        <taxon>Malacostraca</taxon>
        <taxon>Eumalacostraca</taxon>
        <taxon>Eucarida</taxon>
        <taxon>Euphausiacea</taxon>
        <taxon>Euphausiidae</taxon>
        <taxon>Meganyctiphanes</taxon>
    </lineage>
</organism>
<dbReference type="Proteomes" id="UP001497623">
    <property type="component" value="Unassembled WGS sequence"/>
</dbReference>
<accession>A0AAV2R6C7</accession>
<protein>
    <submittedName>
        <fullName evidence="3">Uncharacterized protein</fullName>
    </submittedName>
</protein>